<protein>
    <recommendedName>
        <fullName evidence="3">SWIM-type domain-containing protein</fullName>
    </recommendedName>
</protein>
<dbReference type="EMBL" id="CP047423">
    <property type="protein sequence ID" value="QPD06222.1"/>
    <property type="molecule type" value="Genomic_DNA"/>
</dbReference>
<evidence type="ECO:0000256" key="2">
    <source>
        <dbReference type="SAM" id="MobiDB-lite"/>
    </source>
</evidence>
<dbReference type="Proteomes" id="UP000593737">
    <property type="component" value="Chromosome"/>
</dbReference>
<dbReference type="GO" id="GO:0008270">
    <property type="term" value="F:zinc ion binding"/>
    <property type="evidence" value="ECO:0007669"/>
    <property type="project" value="UniProtKB-KW"/>
</dbReference>
<accession>A0A7S8FI29</accession>
<sequence length="298" mass="33470">MRNKIPCSAERLGLLDPQMIQAISESSAFQIAQKYLTESRVHIVEADDARITSTLIGNSGLYEQTIRLKDGHLLSKCSCSLPEEPMCRHCIAVLLEYYRRDQPQQSRKPRVPKESKTPPLASASLNGKTSVTQWSAADIKLSDAMQFMEWLQPATKAIQAHQHLPDPPTLKRSEVSVWIDTIRGLAESRRESDQGSTRLTAEIRDRETHVRRLSEELRTSIDEMMATQTTAQALQHDITTYQETLSKVEELATEMITREEQMRVASGELLQEGSPFEKFANSVKEIAQALKAAAKPAP</sequence>
<organism evidence="4 5">
    <name type="scientific">Candidatus Nitrospira kreftii</name>
    <dbReference type="NCBI Taxonomy" id="2652173"/>
    <lineage>
        <taxon>Bacteria</taxon>
        <taxon>Pseudomonadati</taxon>
        <taxon>Nitrospirota</taxon>
        <taxon>Nitrospiria</taxon>
        <taxon>Nitrospirales</taxon>
        <taxon>Nitrospiraceae</taxon>
        <taxon>Nitrospira</taxon>
    </lineage>
</organism>
<reference evidence="4 5" key="1">
    <citation type="journal article" date="2020" name="ISME J.">
        <title>Enrichment and physiological characterization of a novel comammox Nitrospira indicates ammonium inhibition of complete nitrification.</title>
        <authorList>
            <person name="Sakoula D."/>
            <person name="Koch H."/>
            <person name="Frank J."/>
            <person name="Jetten M.S.M."/>
            <person name="van Kessel M.A.H.J."/>
            <person name="Lucker S."/>
        </authorList>
    </citation>
    <scope>NUCLEOTIDE SEQUENCE [LARGE SCALE GENOMIC DNA]</scope>
    <source>
        <strain evidence="4">Comreactor17</strain>
    </source>
</reference>
<gene>
    <name evidence="4" type="ORF">Nkreftii_003996</name>
</gene>
<keyword evidence="1" id="KW-0862">Zinc</keyword>
<evidence type="ECO:0000259" key="3">
    <source>
        <dbReference type="PROSITE" id="PS50966"/>
    </source>
</evidence>
<evidence type="ECO:0000313" key="5">
    <source>
        <dbReference type="Proteomes" id="UP000593737"/>
    </source>
</evidence>
<feature type="domain" description="SWIM-type" evidence="3">
    <location>
        <begin position="62"/>
        <end position="98"/>
    </location>
</feature>
<dbReference type="PROSITE" id="PS50966">
    <property type="entry name" value="ZF_SWIM"/>
    <property type="match status" value="1"/>
</dbReference>
<feature type="region of interest" description="Disordered" evidence="2">
    <location>
        <begin position="103"/>
        <end position="128"/>
    </location>
</feature>
<proteinExistence type="predicted"/>
<name>A0A7S8FI29_9BACT</name>
<keyword evidence="1" id="KW-0863">Zinc-finger</keyword>
<dbReference type="InterPro" id="IPR007527">
    <property type="entry name" value="Znf_SWIM"/>
</dbReference>
<evidence type="ECO:0000313" key="4">
    <source>
        <dbReference type="EMBL" id="QPD06222.1"/>
    </source>
</evidence>
<keyword evidence="1" id="KW-0479">Metal-binding</keyword>
<dbReference type="KEGG" id="nkf:Nkreftii_003996"/>
<dbReference type="AlphaFoldDB" id="A0A7S8FI29"/>
<evidence type="ECO:0000256" key="1">
    <source>
        <dbReference type="PROSITE-ProRule" id="PRU00325"/>
    </source>
</evidence>